<dbReference type="InterPro" id="IPR023798">
    <property type="entry name" value="Ribosomal_uS7_dom"/>
</dbReference>
<comment type="subcellular location">
    <subcellularLocation>
        <location evidence="1">Mitochondrion</location>
    </subcellularLocation>
</comment>
<keyword evidence="3 10" id="KW-0689">Ribosomal protein</keyword>
<organism evidence="10 11">
    <name type="scientific">Pyronema omphalodes (strain CBS 100304)</name>
    <name type="common">Pyronema confluens</name>
    <dbReference type="NCBI Taxonomy" id="1076935"/>
    <lineage>
        <taxon>Eukaryota</taxon>
        <taxon>Fungi</taxon>
        <taxon>Dikarya</taxon>
        <taxon>Ascomycota</taxon>
        <taxon>Pezizomycotina</taxon>
        <taxon>Pezizomycetes</taxon>
        <taxon>Pezizales</taxon>
        <taxon>Pyronemataceae</taxon>
        <taxon>Pyronema</taxon>
    </lineage>
</organism>
<evidence type="ECO:0000256" key="2">
    <source>
        <dbReference type="ARBA" id="ARBA00007151"/>
    </source>
</evidence>
<gene>
    <name evidence="10" type="ORF">PCON_05744</name>
</gene>
<evidence type="ECO:0000256" key="4">
    <source>
        <dbReference type="ARBA" id="ARBA00023128"/>
    </source>
</evidence>
<dbReference type="OrthoDB" id="9972728at2759"/>
<keyword evidence="11" id="KW-1185">Reference proteome</keyword>
<sequence length="332" mass="35901">MPPRTLLVRPQCMRVVQLPVRQIQHPLLRNYTAPASSGSGNQPATPAQDGLPGVSEEAAATAKITGETSPEIDQGTPISEVINRNPEAQKKAPSVLKKDIPGSKREYSTIAPNPRDDNIVDAVDINAAVPPANLAEDVVVDDVSVPGGLVQGAKFPLPSLPLPAQEANIHYRYSPILEQVTNLLMRDGKKATAQSVMTNVIAILRTKGAPKHNPRTPIIPTSPPFESLPSDPIAYLQTAVDSLAPLMRITQQKGSGGFRDPVPAPLALRQRRRRAIMWMIDAADKKKARMNLAERFADEIIAVVEGRSSAWEKRQAVHKTAVAARANLKVKV</sequence>
<comment type="function">
    <text evidence="6">Component of the mitochondrial ribosome (mitoribosome), a dedicated translation machinery responsible for the synthesis of mitochondrial genome-encoded proteins, including at least some of the essential transmembrane subunits of the mitochondrial respiratory chain. The mitoribosomes are attached to the mitochondrial inner membrane and translation products are cotranslationally integrated into the membrane.</text>
</comment>
<evidence type="ECO:0000256" key="6">
    <source>
        <dbReference type="ARBA" id="ARBA00037226"/>
    </source>
</evidence>
<dbReference type="CDD" id="cd14868">
    <property type="entry name" value="uS7_Mitochondria_Fungi"/>
    <property type="match status" value="1"/>
</dbReference>
<evidence type="ECO:0000256" key="3">
    <source>
        <dbReference type="ARBA" id="ARBA00022980"/>
    </source>
</evidence>
<evidence type="ECO:0000256" key="8">
    <source>
        <dbReference type="SAM" id="MobiDB-lite"/>
    </source>
</evidence>
<dbReference type="Gene3D" id="1.10.455.10">
    <property type="entry name" value="Ribosomal protein S7 domain"/>
    <property type="match status" value="1"/>
</dbReference>
<dbReference type="EMBL" id="HF935280">
    <property type="protein sequence ID" value="CCX06157.1"/>
    <property type="molecule type" value="Genomic_DNA"/>
</dbReference>
<name>U4KWD0_PYROM</name>
<dbReference type="GO" id="GO:0005739">
    <property type="term" value="C:mitochondrion"/>
    <property type="evidence" value="ECO:0007669"/>
    <property type="project" value="UniProtKB-SubCell"/>
</dbReference>
<dbReference type="STRING" id="1076935.U4KWD0"/>
<dbReference type="eggNOG" id="KOG3291">
    <property type="taxonomic scope" value="Eukaryota"/>
</dbReference>
<keyword evidence="4" id="KW-0496">Mitochondrion</keyword>
<proteinExistence type="inferred from homology"/>
<evidence type="ECO:0000256" key="7">
    <source>
        <dbReference type="ARBA" id="ARBA00039306"/>
    </source>
</evidence>
<comment type="similarity">
    <text evidence="2">Belongs to the universal ribosomal protein uS7 family.</text>
</comment>
<evidence type="ECO:0000313" key="11">
    <source>
        <dbReference type="Proteomes" id="UP000018144"/>
    </source>
</evidence>
<dbReference type="InterPro" id="IPR000235">
    <property type="entry name" value="Ribosomal_uS7"/>
</dbReference>
<dbReference type="Pfam" id="PF00177">
    <property type="entry name" value="Ribosomal_S7"/>
    <property type="match status" value="1"/>
</dbReference>
<feature type="compositionally biased region" description="Polar residues" evidence="8">
    <location>
        <begin position="33"/>
        <end position="45"/>
    </location>
</feature>
<dbReference type="FunFam" id="1.10.455.10:FF:000006">
    <property type="entry name" value="37S ribosomal protein S7, mitochondrial"/>
    <property type="match status" value="1"/>
</dbReference>
<protein>
    <recommendedName>
        <fullName evidence="7">Small ribosomal subunit protein uS7m</fullName>
    </recommendedName>
</protein>
<dbReference type="OMA" id="HRYDPVV"/>
<dbReference type="AlphaFoldDB" id="U4KWD0"/>
<evidence type="ECO:0000256" key="5">
    <source>
        <dbReference type="ARBA" id="ARBA00023274"/>
    </source>
</evidence>
<dbReference type="Proteomes" id="UP000018144">
    <property type="component" value="Unassembled WGS sequence"/>
</dbReference>
<evidence type="ECO:0000259" key="9">
    <source>
        <dbReference type="Pfam" id="PF00177"/>
    </source>
</evidence>
<accession>U4KWD0</accession>
<dbReference type="InterPro" id="IPR047988">
    <property type="entry name" value="Ribosomal_uS7m_fungi"/>
</dbReference>
<dbReference type="GO" id="GO:1990904">
    <property type="term" value="C:ribonucleoprotein complex"/>
    <property type="evidence" value="ECO:0007669"/>
    <property type="project" value="UniProtKB-KW"/>
</dbReference>
<keyword evidence="5" id="KW-0687">Ribonucleoprotein</keyword>
<feature type="domain" description="Small ribosomal subunit protein uS7" evidence="9">
    <location>
        <begin position="172"/>
        <end position="325"/>
    </location>
</feature>
<dbReference type="GO" id="GO:0006412">
    <property type="term" value="P:translation"/>
    <property type="evidence" value="ECO:0007669"/>
    <property type="project" value="InterPro"/>
</dbReference>
<dbReference type="SUPFAM" id="SSF47973">
    <property type="entry name" value="Ribosomal protein S7"/>
    <property type="match status" value="1"/>
</dbReference>
<evidence type="ECO:0000313" key="10">
    <source>
        <dbReference type="EMBL" id="CCX06157.1"/>
    </source>
</evidence>
<dbReference type="PANTHER" id="PTHR11205">
    <property type="entry name" value="RIBOSOMAL PROTEIN S7"/>
    <property type="match status" value="1"/>
</dbReference>
<dbReference type="InterPro" id="IPR036823">
    <property type="entry name" value="Ribosomal_uS7_dom_sf"/>
</dbReference>
<evidence type="ECO:0000256" key="1">
    <source>
        <dbReference type="ARBA" id="ARBA00004173"/>
    </source>
</evidence>
<dbReference type="GO" id="GO:0005840">
    <property type="term" value="C:ribosome"/>
    <property type="evidence" value="ECO:0007669"/>
    <property type="project" value="UniProtKB-KW"/>
</dbReference>
<feature type="region of interest" description="Disordered" evidence="8">
    <location>
        <begin position="31"/>
        <end position="96"/>
    </location>
</feature>
<reference evidence="10 11" key="1">
    <citation type="journal article" date="2013" name="PLoS Genet.">
        <title>The genome and development-dependent transcriptomes of Pyronema confluens: a window into fungal evolution.</title>
        <authorList>
            <person name="Traeger S."/>
            <person name="Altegoer F."/>
            <person name="Freitag M."/>
            <person name="Gabaldon T."/>
            <person name="Kempken F."/>
            <person name="Kumar A."/>
            <person name="Marcet-Houben M."/>
            <person name="Poggeler S."/>
            <person name="Stajich J.E."/>
            <person name="Nowrousian M."/>
        </authorList>
    </citation>
    <scope>NUCLEOTIDE SEQUENCE [LARGE SCALE GENOMIC DNA]</scope>
    <source>
        <strain evidence="11">CBS 100304</strain>
        <tissue evidence="10">Vegetative mycelium</tissue>
    </source>
</reference>